<dbReference type="AlphaFoldDB" id="A0A814AJ32"/>
<feature type="domain" description="MULE transposase" evidence="1">
    <location>
        <begin position="102"/>
        <end position="192"/>
    </location>
</feature>
<organism evidence="2 3">
    <name type="scientific">Brachionus calyciflorus</name>
    <dbReference type="NCBI Taxonomy" id="104777"/>
    <lineage>
        <taxon>Eukaryota</taxon>
        <taxon>Metazoa</taxon>
        <taxon>Spiralia</taxon>
        <taxon>Gnathifera</taxon>
        <taxon>Rotifera</taxon>
        <taxon>Eurotatoria</taxon>
        <taxon>Monogononta</taxon>
        <taxon>Pseudotrocha</taxon>
        <taxon>Ploima</taxon>
        <taxon>Brachionidae</taxon>
        <taxon>Brachionus</taxon>
    </lineage>
</organism>
<evidence type="ECO:0000259" key="1">
    <source>
        <dbReference type="Pfam" id="PF10551"/>
    </source>
</evidence>
<accession>A0A814AJ32</accession>
<protein>
    <recommendedName>
        <fullName evidence="1">MULE transposase domain-containing protein</fullName>
    </recommendedName>
</protein>
<dbReference type="Proteomes" id="UP000663879">
    <property type="component" value="Unassembled WGS sequence"/>
</dbReference>
<name>A0A814AJ32_9BILA</name>
<evidence type="ECO:0000313" key="3">
    <source>
        <dbReference type="Proteomes" id="UP000663879"/>
    </source>
</evidence>
<comment type="caution">
    <text evidence="2">The sequence shown here is derived from an EMBL/GenBank/DDBJ whole genome shotgun (WGS) entry which is preliminary data.</text>
</comment>
<sequence length="200" mass="23580">MSKNVGDELDFIVVNVEHVDSSYDESKDEFILKERRRAIKTKASLPSFTVEPKSLEEIDIPDWLLVNIKNEDFLIYDSGKDDKERFFIFGPKNKLIQNNHVFCDGTFKVAPKLFLQMYTFHKLVEGCPVPVLFTLLPRKNQLIYERMLKAIKDNLELFPKSFNSDFKKAFLNAVKNIFPNYILYGCYFHFRKCMRSKIQE</sequence>
<dbReference type="InterPro" id="IPR018289">
    <property type="entry name" value="MULE_transposase_dom"/>
</dbReference>
<reference evidence="2" key="1">
    <citation type="submission" date="2021-02" db="EMBL/GenBank/DDBJ databases">
        <authorList>
            <person name="Nowell W R."/>
        </authorList>
    </citation>
    <scope>NUCLEOTIDE SEQUENCE</scope>
    <source>
        <strain evidence="2">Ploen Becks lab</strain>
    </source>
</reference>
<proteinExistence type="predicted"/>
<gene>
    <name evidence="2" type="ORF">OXX778_LOCUS12052</name>
</gene>
<dbReference type="Pfam" id="PF10551">
    <property type="entry name" value="MULE"/>
    <property type="match status" value="1"/>
</dbReference>
<keyword evidence="3" id="KW-1185">Reference proteome</keyword>
<dbReference type="EMBL" id="CAJNOC010002124">
    <property type="protein sequence ID" value="CAF0914045.1"/>
    <property type="molecule type" value="Genomic_DNA"/>
</dbReference>
<evidence type="ECO:0000313" key="2">
    <source>
        <dbReference type="EMBL" id="CAF0914045.1"/>
    </source>
</evidence>
<dbReference type="OrthoDB" id="90756at2759"/>